<dbReference type="SMART" id="SM00862">
    <property type="entry name" value="Trans_reg_C"/>
    <property type="match status" value="1"/>
</dbReference>
<keyword evidence="1 2" id="KW-0238">DNA-binding</keyword>
<name>A0A5C6RJI7_9BACT</name>
<dbReference type="Gene3D" id="1.10.10.10">
    <property type="entry name" value="Winged helix-like DNA-binding domain superfamily/Winged helix DNA-binding domain"/>
    <property type="match status" value="1"/>
</dbReference>
<dbReference type="Proteomes" id="UP000321580">
    <property type="component" value="Unassembled WGS sequence"/>
</dbReference>
<feature type="DNA-binding region" description="OmpR/PhoB-type" evidence="2">
    <location>
        <begin position="223"/>
        <end position="320"/>
    </location>
</feature>
<dbReference type="AlphaFoldDB" id="A0A5C6RJI7"/>
<feature type="signal peptide" evidence="3">
    <location>
        <begin position="1"/>
        <end position="36"/>
    </location>
</feature>
<dbReference type="RefSeq" id="WP_147168304.1">
    <property type="nucleotide sequence ID" value="NZ_VOOR01000032.1"/>
</dbReference>
<dbReference type="GO" id="GO:0003677">
    <property type="term" value="F:DNA binding"/>
    <property type="evidence" value="ECO:0007669"/>
    <property type="project" value="UniProtKB-UniRule"/>
</dbReference>
<dbReference type="SUPFAM" id="SSF46894">
    <property type="entry name" value="C-terminal effector domain of the bipartite response regulators"/>
    <property type="match status" value="1"/>
</dbReference>
<accession>A0A5C6RJI7</accession>
<evidence type="ECO:0000256" key="1">
    <source>
        <dbReference type="ARBA" id="ARBA00023125"/>
    </source>
</evidence>
<gene>
    <name evidence="5" type="ORF">FRY97_14635</name>
</gene>
<evidence type="ECO:0000256" key="2">
    <source>
        <dbReference type="PROSITE-ProRule" id="PRU01091"/>
    </source>
</evidence>
<evidence type="ECO:0000313" key="6">
    <source>
        <dbReference type="Proteomes" id="UP000321580"/>
    </source>
</evidence>
<sequence>MCYLQPFALSRFSARAAFIASLIALSAHSFALYAQAAGPVQTSIALRMVGHELLLSTGDSTSRVMPVVQEEPQRYRLSFAAPFAFEPGRLAAVVEASAQKAGLTGPYLVEVAVCGEQEAVYGFKVGQSEASDIIPCQDRLLPEDCYALLFTFPETGYSTAAVKGASTAGNFAKALLPLALALMGWLYWRGRPIKGLFGFRTSGGVRSKSETSARSSLTAGTAAAEPNLGNFHFDPEQLLLAFNGQRTELTGKEAALLQVLHASPNQTLERDVLLQAVWGDEGGYVGRTLDVFISRLRKKLSADPEVKIVNIRGVGYRLQAPAVPPTGFPGSAPD</sequence>
<protein>
    <submittedName>
        <fullName evidence="5">Winged helix-turn-helix transcriptional regulator</fullName>
    </submittedName>
</protein>
<dbReference type="GO" id="GO:0006355">
    <property type="term" value="P:regulation of DNA-templated transcription"/>
    <property type="evidence" value="ECO:0007669"/>
    <property type="project" value="InterPro"/>
</dbReference>
<dbReference type="PROSITE" id="PS51755">
    <property type="entry name" value="OMPR_PHOB"/>
    <property type="match status" value="1"/>
</dbReference>
<dbReference type="InterPro" id="IPR016032">
    <property type="entry name" value="Sig_transdc_resp-reg_C-effctor"/>
</dbReference>
<comment type="caution">
    <text evidence="5">The sequence shown here is derived from an EMBL/GenBank/DDBJ whole genome shotgun (WGS) entry which is preliminary data.</text>
</comment>
<reference evidence="5 6" key="1">
    <citation type="submission" date="2019-08" db="EMBL/GenBank/DDBJ databases">
        <title>Genome of Phaeodactylibacter luteus.</title>
        <authorList>
            <person name="Bowman J.P."/>
        </authorList>
    </citation>
    <scope>NUCLEOTIDE SEQUENCE [LARGE SCALE GENOMIC DNA]</scope>
    <source>
        <strain evidence="5 6">KCTC 42180</strain>
    </source>
</reference>
<dbReference type="InterPro" id="IPR036388">
    <property type="entry name" value="WH-like_DNA-bd_sf"/>
</dbReference>
<dbReference type="CDD" id="cd00383">
    <property type="entry name" value="trans_reg_C"/>
    <property type="match status" value="1"/>
</dbReference>
<evidence type="ECO:0000256" key="3">
    <source>
        <dbReference type="SAM" id="SignalP"/>
    </source>
</evidence>
<feature type="domain" description="OmpR/PhoB-type" evidence="4">
    <location>
        <begin position="223"/>
        <end position="320"/>
    </location>
</feature>
<dbReference type="OrthoDB" id="7556122at2"/>
<evidence type="ECO:0000313" key="5">
    <source>
        <dbReference type="EMBL" id="TXB62283.1"/>
    </source>
</evidence>
<evidence type="ECO:0000259" key="4">
    <source>
        <dbReference type="PROSITE" id="PS51755"/>
    </source>
</evidence>
<proteinExistence type="predicted"/>
<dbReference type="EMBL" id="VOOR01000032">
    <property type="protein sequence ID" value="TXB62283.1"/>
    <property type="molecule type" value="Genomic_DNA"/>
</dbReference>
<organism evidence="5 6">
    <name type="scientific">Phaeodactylibacter luteus</name>
    <dbReference type="NCBI Taxonomy" id="1564516"/>
    <lineage>
        <taxon>Bacteria</taxon>
        <taxon>Pseudomonadati</taxon>
        <taxon>Bacteroidota</taxon>
        <taxon>Saprospiria</taxon>
        <taxon>Saprospirales</taxon>
        <taxon>Haliscomenobacteraceae</taxon>
        <taxon>Phaeodactylibacter</taxon>
    </lineage>
</organism>
<keyword evidence="6" id="KW-1185">Reference proteome</keyword>
<dbReference type="Pfam" id="PF00486">
    <property type="entry name" value="Trans_reg_C"/>
    <property type="match status" value="1"/>
</dbReference>
<dbReference type="InterPro" id="IPR001867">
    <property type="entry name" value="OmpR/PhoB-type_DNA-bd"/>
</dbReference>
<dbReference type="GO" id="GO:0000160">
    <property type="term" value="P:phosphorelay signal transduction system"/>
    <property type="evidence" value="ECO:0007669"/>
    <property type="project" value="InterPro"/>
</dbReference>
<keyword evidence="3" id="KW-0732">Signal</keyword>
<feature type="chain" id="PRO_5022711971" evidence="3">
    <location>
        <begin position="37"/>
        <end position="334"/>
    </location>
</feature>